<evidence type="ECO:0000313" key="5">
    <source>
        <dbReference type="Proteomes" id="UP001295740"/>
    </source>
</evidence>
<dbReference type="Pfam" id="PF14295">
    <property type="entry name" value="PAN_4"/>
    <property type="match status" value="1"/>
</dbReference>
<gene>
    <name evidence="4" type="ORF">KHLLAP_LOCUS10731</name>
</gene>
<feature type="compositionally biased region" description="Polar residues" evidence="1">
    <location>
        <begin position="77"/>
        <end position="93"/>
    </location>
</feature>
<keyword evidence="2" id="KW-0812">Transmembrane</keyword>
<feature type="compositionally biased region" description="Low complexity" evidence="1">
    <location>
        <begin position="247"/>
        <end position="263"/>
    </location>
</feature>
<keyword evidence="5" id="KW-1185">Reference proteome</keyword>
<feature type="region of interest" description="Disordered" evidence="1">
    <location>
        <begin position="247"/>
        <end position="330"/>
    </location>
</feature>
<dbReference type="AlphaFoldDB" id="A0AAI8YMF8"/>
<proteinExistence type="predicted"/>
<accession>A0AAI8YMF8</accession>
<feature type="region of interest" description="Disordered" evidence="1">
    <location>
        <begin position="1"/>
        <end position="33"/>
    </location>
</feature>
<comment type="caution">
    <text evidence="4">The sequence shown here is derived from an EMBL/GenBank/DDBJ whole genome shotgun (WGS) entry which is preliminary data.</text>
</comment>
<dbReference type="Proteomes" id="UP001295740">
    <property type="component" value="Unassembled WGS sequence"/>
</dbReference>
<reference evidence="4" key="1">
    <citation type="submission" date="2023-10" db="EMBL/GenBank/DDBJ databases">
        <authorList>
            <person name="Hackl T."/>
        </authorList>
    </citation>
    <scope>NUCLEOTIDE SEQUENCE</scope>
</reference>
<feature type="transmembrane region" description="Helical" evidence="2">
    <location>
        <begin position="163"/>
        <end position="185"/>
    </location>
</feature>
<sequence>MGSDSSSPADETSNPNITNDTNDGSRCPHSDRKALPACWDCAEEGDIGRGAPAASPTWESFKKFRKSLRFRDKHPHSASSSMTSTVIGSQSSAPEVHPPEEGIEVGSPDIRKSQPGLIVVSGPRIVSLSDKFRTGKSWDREMNQKIAVGDGTPTIWGLRRRTFWVVLACVLLVFVGVVIGVAVGLTKRNHAVHSTPVTMSQGGGNQVSSSSLLLPSLTTETVSAFKTSELPLLASSELVTIATSLQPVTTPSLPSETSTPTVEAKTEPTPPVIVTKPTPTTADPTPSQPTAAAPPTTTTATSTPTTEPTSGGSSKPKCLADDGSTYTDPKTGDQFKVECNVAHQGADIENLEAQTMQECVSLCANNEQCNGAIWYDVGPQGTDLNYCWLKSAMKDDLRYTTDAQSVVRI</sequence>
<evidence type="ECO:0000256" key="2">
    <source>
        <dbReference type="SAM" id="Phobius"/>
    </source>
</evidence>
<dbReference type="InterPro" id="IPR003609">
    <property type="entry name" value="Pan_app"/>
</dbReference>
<feature type="domain" description="Apple" evidence="3">
    <location>
        <begin position="342"/>
        <end position="390"/>
    </location>
</feature>
<evidence type="ECO:0000259" key="3">
    <source>
        <dbReference type="Pfam" id="PF14295"/>
    </source>
</evidence>
<dbReference type="Gene3D" id="3.50.4.10">
    <property type="entry name" value="Hepatocyte Growth Factor"/>
    <property type="match status" value="1"/>
</dbReference>
<evidence type="ECO:0000256" key="1">
    <source>
        <dbReference type="SAM" id="MobiDB-lite"/>
    </source>
</evidence>
<keyword evidence="2" id="KW-1133">Transmembrane helix</keyword>
<keyword evidence="2" id="KW-0472">Membrane</keyword>
<dbReference type="EMBL" id="CAUWAG010000013">
    <property type="protein sequence ID" value="CAJ2510263.1"/>
    <property type="molecule type" value="Genomic_DNA"/>
</dbReference>
<feature type="compositionally biased region" description="Polar residues" evidence="1">
    <location>
        <begin position="1"/>
        <end position="24"/>
    </location>
</feature>
<feature type="compositionally biased region" description="Low complexity" evidence="1">
    <location>
        <begin position="272"/>
        <end position="316"/>
    </location>
</feature>
<name>A0AAI8YMF8_9PEZI</name>
<protein>
    <submittedName>
        <fullName evidence="4">Uu.00g061630.m01.CDS01</fullName>
    </submittedName>
</protein>
<organism evidence="4 5">
    <name type="scientific">Anthostomella pinea</name>
    <dbReference type="NCBI Taxonomy" id="933095"/>
    <lineage>
        <taxon>Eukaryota</taxon>
        <taxon>Fungi</taxon>
        <taxon>Dikarya</taxon>
        <taxon>Ascomycota</taxon>
        <taxon>Pezizomycotina</taxon>
        <taxon>Sordariomycetes</taxon>
        <taxon>Xylariomycetidae</taxon>
        <taxon>Xylariales</taxon>
        <taxon>Xylariaceae</taxon>
        <taxon>Anthostomella</taxon>
    </lineage>
</organism>
<feature type="region of interest" description="Disordered" evidence="1">
    <location>
        <begin position="72"/>
        <end position="100"/>
    </location>
</feature>
<evidence type="ECO:0000313" key="4">
    <source>
        <dbReference type="EMBL" id="CAJ2510263.1"/>
    </source>
</evidence>